<organism evidence="1 2">
    <name type="scientific">Limosa lapponica baueri</name>
    <dbReference type="NCBI Taxonomy" id="1758121"/>
    <lineage>
        <taxon>Eukaryota</taxon>
        <taxon>Metazoa</taxon>
        <taxon>Chordata</taxon>
        <taxon>Craniata</taxon>
        <taxon>Vertebrata</taxon>
        <taxon>Euteleostomi</taxon>
        <taxon>Archelosauria</taxon>
        <taxon>Archosauria</taxon>
        <taxon>Dinosauria</taxon>
        <taxon>Saurischia</taxon>
        <taxon>Theropoda</taxon>
        <taxon>Coelurosauria</taxon>
        <taxon>Aves</taxon>
        <taxon>Neognathae</taxon>
        <taxon>Neoaves</taxon>
        <taxon>Charadriiformes</taxon>
        <taxon>Scolopacidae</taxon>
        <taxon>Limosa</taxon>
    </lineage>
</organism>
<dbReference type="AlphaFoldDB" id="A0A2I0UTX0"/>
<dbReference type="Proteomes" id="UP000233556">
    <property type="component" value="Unassembled WGS sequence"/>
</dbReference>
<accession>A0A2I0UTX0</accession>
<keyword evidence="2" id="KW-1185">Reference proteome</keyword>
<gene>
    <name evidence="1" type="ORF">llap_185</name>
</gene>
<name>A0A2I0UTX0_LIMLA</name>
<protein>
    <recommendedName>
        <fullName evidence="3">Rna-directed dna polymerase from mobile element jockey-like</fullName>
    </recommendedName>
</protein>
<evidence type="ECO:0000313" key="2">
    <source>
        <dbReference type="Proteomes" id="UP000233556"/>
    </source>
</evidence>
<reference evidence="2" key="2">
    <citation type="submission" date="2017-12" db="EMBL/GenBank/DDBJ databases">
        <title>Genome sequence of the Bar-tailed Godwit (Limosa lapponica baueri).</title>
        <authorList>
            <person name="Lima N.C.B."/>
            <person name="Parody-Merino A.M."/>
            <person name="Battley P.F."/>
            <person name="Fidler A.E."/>
            <person name="Prosdocimi F."/>
        </authorList>
    </citation>
    <scope>NUCLEOTIDE SEQUENCE [LARGE SCALE GENOMIC DNA]</scope>
</reference>
<proteinExistence type="predicted"/>
<dbReference type="PANTHER" id="PTHR33332">
    <property type="entry name" value="REVERSE TRANSCRIPTASE DOMAIN-CONTAINING PROTEIN"/>
    <property type="match status" value="1"/>
</dbReference>
<evidence type="ECO:0008006" key="3">
    <source>
        <dbReference type="Google" id="ProtNLM"/>
    </source>
</evidence>
<evidence type="ECO:0000313" key="1">
    <source>
        <dbReference type="EMBL" id="PKU49476.1"/>
    </source>
</evidence>
<dbReference type="EMBL" id="KZ505637">
    <property type="protein sequence ID" value="PKU49476.1"/>
    <property type="molecule type" value="Genomic_DNA"/>
</dbReference>
<sequence length="174" mass="19781">MKFNKGNCRVLYLGRNNPMHRYTLGADLLESSSAERDLGFMVDRVTMRQQYALVAKKANGLLECIKKGCGQKIKRGIVTENTTAKKIYYADTLVQLSERTTHAHKRKFLATSAFFLVKYLQMSLKASVPHEDYILGPYAAEVVFSSHEEVIKEAESENQFLLETIAKNLGLYHK</sequence>
<reference evidence="2" key="1">
    <citation type="submission" date="2017-11" db="EMBL/GenBank/DDBJ databases">
        <authorList>
            <person name="Lima N.C."/>
            <person name="Parody-Merino A.M."/>
            <person name="Battley P.F."/>
            <person name="Fidler A.E."/>
            <person name="Prosdocimi F."/>
        </authorList>
    </citation>
    <scope>NUCLEOTIDE SEQUENCE [LARGE SCALE GENOMIC DNA]</scope>
</reference>